<reference evidence="2 3" key="1">
    <citation type="submission" date="2020-03" db="EMBL/GenBank/DDBJ databases">
        <authorList>
            <person name="Kim M.K."/>
        </authorList>
    </citation>
    <scope>NUCLEOTIDE SEQUENCE [LARGE SCALE GENOMIC DNA]</scope>
    <source>
        <strain evidence="2 3">BT328</strain>
    </source>
</reference>
<dbReference type="InterPro" id="IPR046037">
    <property type="entry name" value="DUF5995"/>
</dbReference>
<gene>
    <name evidence="2" type="ORF">G8759_32220</name>
</gene>
<evidence type="ECO:0000259" key="1">
    <source>
        <dbReference type="Pfam" id="PF09995"/>
    </source>
</evidence>
<proteinExistence type="predicted"/>
<sequence>MNASTRTLWTDDFLNQKRLIGDPLADTTIGTIMNLGLKGELDQLFRLLTQNDSFVTLSAHKFQGFSSELVRAVEPFFEESGQLPAELGDPFELNTAADEFEDRMIPILLSLHCKSLPLSYACANGAKVLHQAGRMIVHDKSLKPFTRRLFETAQFVNNLMAKNGFEPTGNAIISVQKVRLMHAAIRFYTKLRPWDVGLFGEPINQEDLALGHQIFSSVIISGLRQLGIEVSDNQERCYLYLWQTVAHILGIQPDLVTQTQADGEYLLQRIMDRQAAPSDEGAALTYACIEFVDGKLQWSSIKHLTPRLMRFLIGDQYARMLQIPGTPAVAENADPEDFSLISTLFPRWDAVNESNLLLKSATRFILNSGLDVGLKAYNDTPQDQFFVPSSLSDYLNQKNAIPLSAGAEAQTLTMAIERFDALTKLLKHLNHPLGFFTIAGSHLTKQVADNIQKKAFVNHSSIGALYLKSVNRFFDEVNHVGKDEAVAGPWRVVFQSDQRLLTIDQHLLLPGYAYLAYDLIRVLTDNLPAQQQTGFKSDYQRIITLFTNIYMKLIEQLGRIHPDYGWLAGLTFEPARESAFATFRTEVTGAWSFTAQLSDLEADSTSTRLAHDLATATVADQIANPTDDSRQKLNELAERQFPVDQPDQTVAAKLDALLADEFH</sequence>
<dbReference type="InterPro" id="IPR018713">
    <property type="entry name" value="MPAB/Lcp_cat_dom"/>
</dbReference>
<dbReference type="AlphaFoldDB" id="A0A6G9AXP9"/>
<dbReference type="RefSeq" id="WP_167217370.1">
    <property type="nucleotide sequence ID" value="NZ_CP050063.1"/>
</dbReference>
<dbReference type="PANTHER" id="PTHR37539:SF1">
    <property type="entry name" value="ER-BOUND OXYGENASE MPAB_MPAB'_RUBBER OXYGENASE CATALYTIC DOMAIN-CONTAINING PROTEIN"/>
    <property type="match status" value="1"/>
</dbReference>
<evidence type="ECO:0000313" key="3">
    <source>
        <dbReference type="Proteomes" id="UP000501802"/>
    </source>
</evidence>
<dbReference type="Pfam" id="PF19458">
    <property type="entry name" value="DUF5995"/>
    <property type="match status" value="1"/>
</dbReference>
<keyword evidence="3" id="KW-1185">Reference proteome</keyword>
<name>A0A6G9AXP9_9BACT</name>
<dbReference type="Pfam" id="PF09995">
    <property type="entry name" value="MPAB_Lcp_cat"/>
    <property type="match status" value="1"/>
</dbReference>
<accession>A0A6G9AXP9</accession>
<dbReference type="EMBL" id="CP050063">
    <property type="protein sequence ID" value="QIP16973.1"/>
    <property type="molecule type" value="Genomic_DNA"/>
</dbReference>
<organism evidence="2 3">
    <name type="scientific">Spirosoma aureum</name>
    <dbReference type="NCBI Taxonomy" id="2692134"/>
    <lineage>
        <taxon>Bacteria</taxon>
        <taxon>Pseudomonadati</taxon>
        <taxon>Bacteroidota</taxon>
        <taxon>Cytophagia</taxon>
        <taxon>Cytophagales</taxon>
        <taxon>Cytophagaceae</taxon>
        <taxon>Spirosoma</taxon>
    </lineage>
</organism>
<feature type="domain" description="ER-bound oxygenase mpaB/mpaB'/Rubber oxygenase catalytic" evidence="1">
    <location>
        <begin position="132"/>
        <end position="327"/>
    </location>
</feature>
<dbReference type="Proteomes" id="UP000501802">
    <property type="component" value="Chromosome"/>
</dbReference>
<evidence type="ECO:0000313" key="2">
    <source>
        <dbReference type="EMBL" id="QIP16973.1"/>
    </source>
</evidence>
<protein>
    <submittedName>
        <fullName evidence="2">DUF2236 domain-containing protein</fullName>
    </submittedName>
</protein>
<dbReference type="KEGG" id="spib:G8759_32220"/>
<dbReference type="PANTHER" id="PTHR37539">
    <property type="entry name" value="SECRETED PROTEIN-RELATED"/>
    <property type="match status" value="1"/>
</dbReference>
<dbReference type="GO" id="GO:0016491">
    <property type="term" value="F:oxidoreductase activity"/>
    <property type="evidence" value="ECO:0007669"/>
    <property type="project" value="InterPro"/>
</dbReference>
<dbReference type="InterPro" id="IPR037473">
    <property type="entry name" value="Lcp-like"/>
</dbReference>